<feature type="transmembrane region" description="Helical" evidence="5">
    <location>
        <begin position="7"/>
        <end position="27"/>
    </location>
</feature>
<dbReference type="CDD" id="cd06532">
    <property type="entry name" value="Glyco_transf_25"/>
    <property type="match status" value="1"/>
</dbReference>
<dbReference type="Pfam" id="PF01755">
    <property type="entry name" value="Glyco_transf_25"/>
    <property type="match status" value="1"/>
</dbReference>
<dbReference type="GO" id="GO:0016740">
    <property type="term" value="F:transferase activity"/>
    <property type="evidence" value="ECO:0007669"/>
    <property type="project" value="UniProtKB-KW"/>
</dbReference>
<dbReference type="Proteomes" id="UP000706124">
    <property type="component" value="Unassembled WGS sequence"/>
</dbReference>
<proteinExistence type="inferred from homology"/>
<protein>
    <recommendedName>
        <fullName evidence="6">Glycosyl transferase family 25 domain-containing protein</fullName>
    </recommendedName>
</protein>
<evidence type="ECO:0000313" key="8">
    <source>
        <dbReference type="Proteomes" id="UP000706124"/>
    </source>
</evidence>
<keyword evidence="5" id="KW-0472">Membrane</keyword>
<dbReference type="InterPro" id="IPR002654">
    <property type="entry name" value="Glyco_trans_25"/>
</dbReference>
<feature type="domain" description="Glycosyl transferase family 25" evidence="6">
    <location>
        <begin position="62"/>
        <end position="168"/>
    </location>
</feature>
<keyword evidence="5" id="KW-0812">Transmembrane</keyword>
<evidence type="ECO:0000256" key="1">
    <source>
        <dbReference type="ARBA" id="ARBA00006721"/>
    </source>
</evidence>
<comment type="similarity">
    <text evidence="1">Belongs to the glycosyltransferase 25 family.</text>
</comment>
<keyword evidence="2" id="KW-0328">Glycosyltransferase</keyword>
<sequence length="361" mass="40328">MRSQTRVQFIGVAAIFCTFLLVHQWLYRYQNSFGLLADKSAWRLPRLGDISKAAQNATLGFEKVFYISLPNRSDRQDVMSMLASSTNVSLTFQPGASGADIPAKAKPAGSEGLRDGQLGCWRSHADVWKRIIDENIQTAIVVEDDADWDMDIHNIFERLSQHMKKTKLGKHTRTPYELKHAPYGLEWDLLYIGSCWDIPRKEKPHKHETYEDPSAPNSNEMSGAYAQQLRDWGISVNEDTHIRALAPSWYSVCTIGYAVTLHGARKLLYTVGNGEGLAGPVDLAMINAVQKGQISALTVVPPFVVPWKKGTATDSDINEPPKEGEEHKQEPSGSENMKKSGRKTLQTLLGGQRSRYENDLA</sequence>
<dbReference type="PANTHER" id="PTHR10730:SF53">
    <property type="entry name" value="GLYCOSYLTRANSFERASE 25 FAMILY MEMBER"/>
    <property type="match status" value="1"/>
</dbReference>
<evidence type="ECO:0000256" key="2">
    <source>
        <dbReference type="ARBA" id="ARBA00022676"/>
    </source>
</evidence>
<accession>A0A9P7M8G0</accession>
<organism evidence="7 8">
    <name type="scientific">Claviceps pazoutovae</name>
    <dbReference type="NCBI Taxonomy" id="1649127"/>
    <lineage>
        <taxon>Eukaryota</taxon>
        <taxon>Fungi</taxon>
        <taxon>Dikarya</taxon>
        <taxon>Ascomycota</taxon>
        <taxon>Pezizomycotina</taxon>
        <taxon>Sordariomycetes</taxon>
        <taxon>Hypocreomycetidae</taxon>
        <taxon>Hypocreales</taxon>
        <taxon>Clavicipitaceae</taxon>
        <taxon>Claviceps</taxon>
    </lineage>
</organism>
<evidence type="ECO:0000256" key="5">
    <source>
        <dbReference type="SAM" id="Phobius"/>
    </source>
</evidence>
<keyword evidence="3" id="KW-0808">Transferase</keyword>
<evidence type="ECO:0000259" key="6">
    <source>
        <dbReference type="Pfam" id="PF01755"/>
    </source>
</evidence>
<dbReference type="OrthoDB" id="47375at2759"/>
<name>A0A9P7M8G0_9HYPO</name>
<feature type="compositionally biased region" description="Basic and acidic residues" evidence="4">
    <location>
        <begin position="319"/>
        <end position="330"/>
    </location>
</feature>
<keyword evidence="8" id="KW-1185">Reference proteome</keyword>
<evidence type="ECO:0000256" key="4">
    <source>
        <dbReference type="SAM" id="MobiDB-lite"/>
    </source>
</evidence>
<dbReference type="AlphaFoldDB" id="A0A9P7M8G0"/>
<dbReference type="EMBL" id="SRPO01000391">
    <property type="protein sequence ID" value="KAG5933162.1"/>
    <property type="molecule type" value="Genomic_DNA"/>
</dbReference>
<feature type="region of interest" description="Disordered" evidence="4">
    <location>
        <begin position="310"/>
        <end position="361"/>
    </location>
</feature>
<gene>
    <name evidence="7" type="ORF">E4U60_004684</name>
</gene>
<comment type="caution">
    <text evidence="7">The sequence shown here is derived from an EMBL/GenBank/DDBJ whole genome shotgun (WGS) entry which is preliminary data.</text>
</comment>
<evidence type="ECO:0000256" key="3">
    <source>
        <dbReference type="ARBA" id="ARBA00022679"/>
    </source>
</evidence>
<keyword evidence="5" id="KW-1133">Transmembrane helix</keyword>
<dbReference type="PANTHER" id="PTHR10730">
    <property type="entry name" value="PROCOLLAGEN-LYSINE,2-OXOGLUTARATE 5-DIOXYGENASE/GLYCOSYLTRANSFERASE 25 FAMILY MEMBER"/>
    <property type="match status" value="1"/>
</dbReference>
<reference evidence="7 8" key="1">
    <citation type="journal article" date="2020" name="bioRxiv">
        <title>Whole genome comparisons of ergot fungi reveals the divergence and evolution of species within the genus Claviceps are the result of varying mechanisms driving genome evolution and host range expansion.</title>
        <authorList>
            <person name="Wyka S.A."/>
            <person name="Mondo S.J."/>
            <person name="Liu M."/>
            <person name="Dettman J."/>
            <person name="Nalam V."/>
            <person name="Broders K.D."/>
        </authorList>
    </citation>
    <scope>NUCLEOTIDE SEQUENCE [LARGE SCALE GENOMIC DNA]</scope>
    <source>
        <strain evidence="7 8">CCC 1485</strain>
    </source>
</reference>
<dbReference type="InterPro" id="IPR050757">
    <property type="entry name" value="Collagen_mod_GT25"/>
</dbReference>
<evidence type="ECO:0000313" key="7">
    <source>
        <dbReference type="EMBL" id="KAG5933162.1"/>
    </source>
</evidence>